<evidence type="ECO:0000313" key="1">
    <source>
        <dbReference type="EMBL" id="SOD97624.1"/>
    </source>
</evidence>
<sequence length="129" mass="15066">MKNILLFLTIFLTSCESEPAFEYYTSPDKISSVTLVRYEGRVYFTKGNYSRREVPQSFIWPISGIDNAYLCYIHWCGEDGIEILSPYGEWLDTEKDSKLKFRKIDDVEANAIRQNKTDKYVYCYGNIAP</sequence>
<dbReference type="Proteomes" id="UP000219452">
    <property type="component" value="Unassembled WGS sequence"/>
</dbReference>
<dbReference type="EMBL" id="OCNH01000007">
    <property type="protein sequence ID" value="SOD97624.1"/>
    <property type="molecule type" value="Genomic_DNA"/>
</dbReference>
<reference evidence="2" key="1">
    <citation type="submission" date="2017-09" db="EMBL/GenBank/DDBJ databases">
        <authorList>
            <person name="Varghese N."/>
            <person name="Submissions S."/>
        </authorList>
    </citation>
    <scope>NUCLEOTIDE SEQUENCE [LARGE SCALE GENOMIC DNA]</scope>
    <source>
        <strain evidence="2">DSM 29961</strain>
    </source>
</reference>
<name>A0A286GRQ5_9BACT</name>
<dbReference type="AlphaFoldDB" id="A0A286GRQ5"/>
<gene>
    <name evidence="1" type="ORF">SAMN06269250_5862</name>
</gene>
<dbReference type="OrthoDB" id="9919899at2"/>
<organism evidence="1 2">
    <name type="scientific">Spirosoma fluviale</name>
    <dbReference type="NCBI Taxonomy" id="1597977"/>
    <lineage>
        <taxon>Bacteria</taxon>
        <taxon>Pseudomonadati</taxon>
        <taxon>Bacteroidota</taxon>
        <taxon>Cytophagia</taxon>
        <taxon>Cytophagales</taxon>
        <taxon>Cytophagaceae</taxon>
        <taxon>Spirosoma</taxon>
    </lineage>
</organism>
<keyword evidence="2" id="KW-1185">Reference proteome</keyword>
<evidence type="ECO:0000313" key="2">
    <source>
        <dbReference type="Proteomes" id="UP000219452"/>
    </source>
</evidence>
<protein>
    <submittedName>
        <fullName evidence="1">Uncharacterized protein</fullName>
    </submittedName>
</protein>
<dbReference type="RefSeq" id="WP_097130865.1">
    <property type="nucleotide sequence ID" value="NZ_OCNH01000007.1"/>
</dbReference>
<accession>A0A286GRQ5</accession>
<dbReference type="PROSITE" id="PS51257">
    <property type="entry name" value="PROKAR_LIPOPROTEIN"/>
    <property type="match status" value="1"/>
</dbReference>
<proteinExistence type="predicted"/>